<dbReference type="EMBL" id="FUEG01000022">
    <property type="protein sequence ID" value="SJL13995.1"/>
    <property type="molecule type" value="Genomic_DNA"/>
</dbReference>
<sequence length="208" mass="22412">MREILASASNQTGELIGSRQIIQPSQAGLQARRAALLFVLSQALPTNLFDSPKHMLSILNNEPYIPSKAPDRAPNLNAHERDKRFLLALLGKPCDGDRKDTEERKILWRLVHHDRRTEPGRISCAAKGTTRASVIPIGVDDDDAQSVVPSASVSPSAAGIPTSISNVAASGSCLACGIPSLVRFATDGLVLIAVYEQQRKIQASDVKR</sequence>
<protein>
    <submittedName>
        <fullName evidence="1">Uncharacterized protein</fullName>
    </submittedName>
</protein>
<evidence type="ECO:0000313" key="1">
    <source>
        <dbReference type="EMBL" id="SJL13995.1"/>
    </source>
</evidence>
<evidence type="ECO:0000313" key="2">
    <source>
        <dbReference type="Proteomes" id="UP000219338"/>
    </source>
</evidence>
<organism evidence="1 2">
    <name type="scientific">Armillaria ostoyae</name>
    <name type="common">Armillaria root rot fungus</name>
    <dbReference type="NCBI Taxonomy" id="47428"/>
    <lineage>
        <taxon>Eukaryota</taxon>
        <taxon>Fungi</taxon>
        <taxon>Dikarya</taxon>
        <taxon>Basidiomycota</taxon>
        <taxon>Agaricomycotina</taxon>
        <taxon>Agaricomycetes</taxon>
        <taxon>Agaricomycetidae</taxon>
        <taxon>Agaricales</taxon>
        <taxon>Marasmiineae</taxon>
        <taxon>Physalacriaceae</taxon>
        <taxon>Armillaria</taxon>
    </lineage>
</organism>
<dbReference type="Proteomes" id="UP000219338">
    <property type="component" value="Unassembled WGS sequence"/>
</dbReference>
<name>A0A284RZ11_ARMOS</name>
<proteinExistence type="predicted"/>
<reference evidence="2" key="1">
    <citation type="journal article" date="2017" name="Nat. Ecol. Evol.">
        <title>Genome expansion and lineage-specific genetic innovations in the forest pathogenic fungi Armillaria.</title>
        <authorList>
            <person name="Sipos G."/>
            <person name="Prasanna A.N."/>
            <person name="Walter M.C."/>
            <person name="O'Connor E."/>
            <person name="Balint B."/>
            <person name="Krizsan K."/>
            <person name="Kiss B."/>
            <person name="Hess J."/>
            <person name="Varga T."/>
            <person name="Slot J."/>
            <person name="Riley R."/>
            <person name="Boka B."/>
            <person name="Rigling D."/>
            <person name="Barry K."/>
            <person name="Lee J."/>
            <person name="Mihaltcheva S."/>
            <person name="LaButti K."/>
            <person name="Lipzen A."/>
            <person name="Waldron R."/>
            <person name="Moloney N.M."/>
            <person name="Sperisen C."/>
            <person name="Kredics L."/>
            <person name="Vagvoelgyi C."/>
            <person name="Patrignani A."/>
            <person name="Fitzpatrick D."/>
            <person name="Nagy I."/>
            <person name="Doyle S."/>
            <person name="Anderson J.B."/>
            <person name="Grigoriev I.V."/>
            <person name="Gueldener U."/>
            <person name="Muensterkoetter M."/>
            <person name="Nagy L.G."/>
        </authorList>
    </citation>
    <scope>NUCLEOTIDE SEQUENCE [LARGE SCALE GENOMIC DNA]</scope>
    <source>
        <strain evidence="2">C18/9</strain>
    </source>
</reference>
<gene>
    <name evidence="1" type="ORF">ARMOST_17447</name>
</gene>
<keyword evidence="2" id="KW-1185">Reference proteome</keyword>
<accession>A0A284RZ11</accession>
<dbReference type="AlphaFoldDB" id="A0A284RZ11"/>